<dbReference type="PRINTS" id="PR00419">
    <property type="entry name" value="ADXRDTASE"/>
</dbReference>
<dbReference type="PANTHER" id="PTHR48467:SF1">
    <property type="entry name" value="GLUTAMATE SYNTHASE 1 [NADH], CHLOROPLASTIC-LIKE"/>
    <property type="match status" value="1"/>
</dbReference>
<evidence type="ECO:0000256" key="5">
    <source>
        <dbReference type="ARBA" id="ARBA00022857"/>
    </source>
</evidence>
<organism evidence="9 10">
    <name type="scientific">Leucobacter rhizosphaerae</name>
    <dbReference type="NCBI Taxonomy" id="2932245"/>
    <lineage>
        <taxon>Bacteria</taxon>
        <taxon>Bacillati</taxon>
        <taxon>Actinomycetota</taxon>
        <taxon>Actinomycetes</taxon>
        <taxon>Micrococcales</taxon>
        <taxon>Microbacteriaceae</taxon>
        <taxon>Leucobacter</taxon>
    </lineage>
</organism>
<dbReference type="EC" id="1.18.1.2" evidence="2"/>
<feature type="domain" description="FAD/NAD(P)-binding" evidence="8">
    <location>
        <begin position="8"/>
        <end position="169"/>
    </location>
</feature>
<evidence type="ECO:0000256" key="3">
    <source>
        <dbReference type="ARBA" id="ARBA00022630"/>
    </source>
</evidence>
<keyword evidence="10" id="KW-1185">Reference proteome</keyword>
<evidence type="ECO:0000313" key="10">
    <source>
        <dbReference type="Proteomes" id="UP000831775"/>
    </source>
</evidence>
<evidence type="ECO:0000256" key="4">
    <source>
        <dbReference type="ARBA" id="ARBA00022827"/>
    </source>
</evidence>
<dbReference type="Gene3D" id="3.50.50.60">
    <property type="entry name" value="FAD/NAD(P)-binding domain"/>
    <property type="match status" value="1"/>
</dbReference>
<keyword evidence="4" id="KW-0274">FAD</keyword>
<dbReference type="RefSeq" id="WP_244687659.1">
    <property type="nucleotide sequence ID" value="NZ_CP095043.1"/>
</dbReference>
<gene>
    <name evidence="9" type="ORF">MUN76_04880</name>
</gene>
<dbReference type="EMBL" id="CP095043">
    <property type="protein sequence ID" value="UOQ61310.1"/>
    <property type="molecule type" value="Genomic_DNA"/>
</dbReference>
<dbReference type="Gene3D" id="3.40.50.720">
    <property type="entry name" value="NAD(P)-binding Rossmann-like Domain"/>
    <property type="match status" value="1"/>
</dbReference>
<dbReference type="PANTHER" id="PTHR48467">
    <property type="entry name" value="GLUTAMATE SYNTHASE 1 [NADH], CHLOROPLASTIC-LIKE"/>
    <property type="match status" value="1"/>
</dbReference>
<comment type="catalytic activity">
    <reaction evidence="7">
        <text>2 reduced [2Fe-2S]-[ferredoxin] + NADP(+) + H(+) = 2 oxidized [2Fe-2S]-[ferredoxin] + NADPH</text>
        <dbReference type="Rhea" id="RHEA:20125"/>
        <dbReference type="Rhea" id="RHEA-COMP:10000"/>
        <dbReference type="Rhea" id="RHEA-COMP:10001"/>
        <dbReference type="ChEBI" id="CHEBI:15378"/>
        <dbReference type="ChEBI" id="CHEBI:33737"/>
        <dbReference type="ChEBI" id="CHEBI:33738"/>
        <dbReference type="ChEBI" id="CHEBI:57783"/>
        <dbReference type="ChEBI" id="CHEBI:58349"/>
        <dbReference type="EC" id="1.18.1.2"/>
    </reaction>
</comment>
<dbReference type="Pfam" id="PF07992">
    <property type="entry name" value="Pyr_redox_2"/>
    <property type="match status" value="1"/>
</dbReference>
<dbReference type="InterPro" id="IPR023753">
    <property type="entry name" value="FAD/NAD-binding_dom"/>
</dbReference>
<dbReference type="SUPFAM" id="SSF51971">
    <property type="entry name" value="Nucleotide-binding domain"/>
    <property type="match status" value="1"/>
</dbReference>
<protein>
    <recommendedName>
        <fullName evidence="2">ferredoxin--NADP(+) reductase</fullName>
        <ecNumber evidence="2">1.18.1.2</ecNumber>
    </recommendedName>
</protein>
<evidence type="ECO:0000256" key="1">
    <source>
        <dbReference type="ARBA" id="ARBA00001974"/>
    </source>
</evidence>
<evidence type="ECO:0000259" key="8">
    <source>
        <dbReference type="Pfam" id="PF07992"/>
    </source>
</evidence>
<name>A0ABY4FYC8_9MICO</name>
<dbReference type="InterPro" id="IPR036188">
    <property type="entry name" value="FAD/NAD-bd_sf"/>
</dbReference>
<accession>A0ABY4FYC8</accession>
<evidence type="ECO:0000256" key="2">
    <source>
        <dbReference type="ARBA" id="ARBA00013223"/>
    </source>
</evidence>
<reference evidence="9 10" key="1">
    <citation type="submission" date="2022-04" db="EMBL/GenBank/DDBJ databases">
        <title>Leucobacter sp. isolated from rhizosphere of onion.</title>
        <authorList>
            <person name="Won M."/>
            <person name="Lee C.-M."/>
            <person name="Woen H.-Y."/>
            <person name="Kwon S.-W."/>
        </authorList>
    </citation>
    <scope>NUCLEOTIDE SEQUENCE [LARGE SCALE GENOMIC DNA]</scope>
    <source>
        <strain evidence="9 10">H25R-14</strain>
    </source>
</reference>
<keyword evidence="5" id="KW-0521">NADP</keyword>
<dbReference type="InterPro" id="IPR055275">
    <property type="entry name" value="Ferredox_Rdtase"/>
</dbReference>
<keyword evidence="3" id="KW-0285">Flavoprotein</keyword>
<evidence type="ECO:0000256" key="6">
    <source>
        <dbReference type="ARBA" id="ARBA00023002"/>
    </source>
</evidence>
<dbReference type="Proteomes" id="UP000831775">
    <property type="component" value="Chromosome"/>
</dbReference>
<sequence length="425" mass="44478">MPGSPGPQIAIVGSGPSGCYLAQALLRSLPHAEITIIDRLASPFGLIRYGVAADHQHTKAITRQFERLFQAGNVRFAGNVELGRDVGLDELRAHFDAVVLATGLSADRALALPGGELPGVIGAGTVTRALNAHPDEPTTLPDLGSDVVLIGAGNVALDLLRFLVKAESDYDASDIADPALERYLGSPAARVTVASRSDAAHAKGDAQMLRELAALPRAVYRLPDDPGSALADDGALDRAQAGRLAAVEELVASERPAHPGPAVTLRFGVIPVRILGEERVEAVEFAAGDDVVVVPATSVITAVGFAASDPLAELLADHSEVGGIEPGLYRTGWAKRGPSGGIPENRACAKSVAEEIVADVTSGALPGSETRLGFDGLPADVRAASVDYAQWLRLEQHERELAPSGRIRRKISDHDRMVAIAHDRA</sequence>
<keyword evidence="6" id="KW-0560">Oxidoreductase</keyword>
<evidence type="ECO:0000256" key="7">
    <source>
        <dbReference type="ARBA" id="ARBA00047776"/>
    </source>
</evidence>
<evidence type="ECO:0000313" key="9">
    <source>
        <dbReference type="EMBL" id="UOQ61310.1"/>
    </source>
</evidence>
<comment type="cofactor">
    <cofactor evidence="1">
        <name>FAD</name>
        <dbReference type="ChEBI" id="CHEBI:57692"/>
    </cofactor>
</comment>
<proteinExistence type="predicted"/>